<keyword evidence="2" id="KW-1185">Reference proteome</keyword>
<proteinExistence type="predicted"/>
<reference evidence="1" key="1">
    <citation type="journal article" date="2021" name="New Phytol.">
        <title>Evolutionary innovations through gain and loss of genes in the ectomycorrhizal Boletales.</title>
        <authorList>
            <person name="Wu G."/>
            <person name="Miyauchi S."/>
            <person name="Morin E."/>
            <person name="Kuo A."/>
            <person name="Drula E."/>
            <person name="Varga T."/>
            <person name="Kohler A."/>
            <person name="Feng B."/>
            <person name="Cao Y."/>
            <person name="Lipzen A."/>
            <person name="Daum C."/>
            <person name="Hundley H."/>
            <person name="Pangilinan J."/>
            <person name="Johnson J."/>
            <person name="Barry K."/>
            <person name="LaButti K."/>
            <person name="Ng V."/>
            <person name="Ahrendt S."/>
            <person name="Min B."/>
            <person name="Choi I.G."/>
            <person name="Park H."/>
            <person name="Plett J.M."/>
            <person name="Magnuson J."/>
            <person name="Spatafora J.W."/>
            <person name="Nagy L.G."/>
            <person name="Henrissat B."/>
            <person name="Grigoriev I.V."/>
            <person name="Yang Z.L."/>
            <person name="Xu J."/>
            <person name="Martin F.M."/>
        </authorList>
    </citation>
    <scope>NUCLEOTIDE SEQUENCE</scope>
    <source>
        <strain evidence="1">ATCC 28755</strain>
    </source>
</reference>
<accession>A0ACB7ZYK6</accession>
<dbReference type="EMBL" id="MU268111">
    <property type="protein sequence ID" value="KAH7905858.1"/>
    <property type="molecule type" value="Genomic_DNA"/>
</dbReference>
<dbReference type="Proteomes" id="UP000790377">
    <property type="component" value="Unassembled WGS sequence"/>
</dbReference>
<evidence type="ECO:0000313" key="1">
    <source>
        <dbReference type="EMBL" id="KAH7905858.1"/>
    </source>
</evidence>
<protein>
    <submittedName>
        <fullName evidence="1">Uncharacterized protein</fullName>
    </submittedName>
</protein>
<gene>
    <name evidence="1" type="ORF">BJ138DRAFT_1163919</name>
</gene>
<sequence length="206" mass="22847">MSLLFRCNLGTAHDLDPDIKLYRFGGSSEDAGHYYLSQSIDLLGKCRAHAIQAGIHSKEEIDAVRLHIISAQRTGSMLMNLPRSINPVEVLKRRRLRQKYVNECLEVLLRAKRASDDIMNRVLAVPSVCSRNGEVTAGSIPPDTEICGFVVPPVEDQASSEGTDSFFTAPEFAIEDPMPIPRLSGSSEPILWKHDRIHVVIVSLDI</sequence>
<name>A0ACB7ZYK6_9AGAM</name>
<comment type="caution">
    <text evidence="1">The sequence shown here is derived from an EMBL/GenBank/DDBJ whole genome shotgun (WGS) entry which is preliminary data.</text>
</comment>
<organism evidence="1 2">
    <name type="scientific">Hygrophoropsis aurantiaca</name>
    <dbReference type="NCBI Taxonomy" id="72124"/>
    <lineage>
        <taxon>Eukaryota</taxon>
        <taxon>Fungi</taxon>
        <taxon>Dikarya</taxon>
        <taxon>Basidiomycota</taxon>
        <taxon>Agaricomycotina</taxon>
        <taxon>Agaricomycetes</taxon>
        <taxon>Agaricomycetidae</taxon>
        <taxon>Boletales</taxon>
        <taxon>Coniophorineae</taxon>
        <taxon>Hygrophoropsidaceae</taxon>
        <taxon>Hygrophoropsis</taxon>
    </lineage>
</organism>
<evidence type="ECO:0000313" key="2">
    <source>
        <dbReference type="Proteomes" id="UP000790377"/>
    </source>
</evidence>